<evidence type="ECO:0000256" key="2">
    <source>
        <dbReference type="ARBA" id="ARBA00023199"/>
    </source>
</evidence>
<dbReference type="Pfam" id="PF13438">
    <property type="entry name" value="DUF4113"/>
    <property type="match status" value="1"/>
</dbReference>
<dbReference type="GO" id="GO:0003684">
    <property type="term" value="F:damaged DNA binding"/>
    <property type="evidence" value="ECO:0007669"/>
    <property type="project" value="InterPro"/>
</dbReference>
<dbReference type="InterPro" id="IPR025188">
    <property type="entry name" value="DUF4113"/>
</dbReference>
<dbReference type="PROSITE" id="PS50173">
    <property type="entry name" value="UMUC"/>
    <property type="match status" value="1"/>
</dbReference>
<reference evidence="6" key="1">
    <citation type="submission" date="2016-10" db="EMBL/GenBank/DDBJ databases">
        <authorList>
            <person name="Varghese N."/>
        </authorList>
    </citation>
    <scope>NUCLEOTIDE SEQUENCE</scope>
</reference>
<protein>
    <submittedName>
        <fullName evidence="6">Putative error-prone lesion bypass DNA polymerase V</fullName>
    </submittedName>
</protein>
<dbReference type="SUPFAM" id="SSF56672">
    <property type="entry name" value="DNA/RNA polymerases"/>
    <property type="match status" value="1"/>
</dbReference>
<dbReference type="CDD" id="cd01700">
    <property type="entry name" value="PolY_Pol_V_umuC"/>
    <property type="match status" value="1"/>
</dbReference>
<dbReference type="InterPro" id="IPR050116">
    <property type="entry name" value="DNA_polymerase-Y"/>
</dbReference>
<dbReference type="PANTHER" id="PTHR11076:SF34">
    <property type="entry name" value="PROTEIN UMUC"/>
    <property type="match status" value="1"/>
</dbReference>
<evidence type="ECO:0000259" key="5">
    <source>
        <dbReference type="PROSITE" id="PS50173"/>
    </source>
</evidence>
<dbReference type="GO" id="GO:0003887">
    <property type="term" value="F:DNA-directed DNA polymerase activity"/>
    <property type="evidence" value="ECO:0007669"/>
    <property type="project" value="TreeGrafter"/>
</dbReference>
<keyword evidence="4" id="KW-0742">SOS response</keyword>
<dbReference type="EMBL" id="KY052857">
    <property type="protein sequence ID" value="ASF00803.1"/>
    <property type="molecule type" value="Genomic_DNA"/>
</dbReference>
<sequence>MYALIDCNSFYASCEKLFRPDLKRRPVVVLSNNDGCVVARSAEAKALGIKMGIPYFQIKDFLQQHRVAVFSSNYALYADMSARVMNTLEQLCPDVEVYSIDEAFLYLGRYPAALNDLTAYAKLIKTTVERHTGIPVGVGVGKTKTLAKLANYAAKKYPATQGICVLDKESWIERLMAITPVEEVWGIGRQHTKKLHSLGITTVEQFAAMPHSLVRQHFSVVMERTNLELNGVMCLGLEAAMAKQEIVSSRSFSKKISELEDLSQAVMGHVSKAAVKLRKQQSVCKILVVFAKTSAFNPNEPYQSIRGQYQFINATCDTRVMIAGARQVLERIYKPNLKYAKAGVMLCAIQDQATIVDDLFEKPDLLKQQQSQKLMAMMDAINQQMAHQSKAQAKGSSKGNGGRLYIASTGIAKQQDWQMNRAFLSPSYTTKLSDLLTVH</sequence>
<dbReference type="InterPro" id="IPR001126">
    <property type="entry name" value="UmuC"/>
</dbReference>
<reference evidence="6" key="2">
    <citation type="journal article" date="2017" name="Nat. Commun.">
        <title>Single-virus genomics reveals hidden cosmopolitan and abundant viruses.</title>
        <authorList>
            <person name="Martinez-Hernandez F."/>
            <person name="Fornas O."/>
            <person name="Lluesma Gomez M."/>
            <person name="Bolduc B."/>
            <person name="de la Cruz Pena M.J."/>
            <person name="Martinez J.M."/>
            <person name="Anton J."/>
            <person name="Gasol J.M."/>
            <person name="Rosselli R."/>
            <person name="Rodriguez-Valera F."/>
            <person name="Sullivan M.B."/>
            <person name="Acinas S.G."/>
            <person name="Martinez-Garcia M."/>
        </authorList>
    </citation>
    <scope>NUCLEOTIDE SEQUENCE</scope>
</reference>
<proteinExistence type="predicted"/>
<name>A0A218MNF2_9VIRU</name>
<dbReference type="InterPro" id="IPR017961">
    <property type="entry name" value="DNA_pol_Y-fam_little_finger"/>
</dbReference>
<keyword evidence="1" id="KW-0227">DNA damage</keyword>
<dbReference type="NCBIfam" id="NF002955">
    <property type="entry name" value="PRK03609.1"/>
    <property type="match status" value="1"/>
</dbReference>
<evidence type="ECO:0000256" key="4">
    <source>
        <dbReference type="ARBA" id="ARBA00023236"/>
    </source>
</evidence>
<dbReference type="GO" id="GO:0009432">
    <property type="term" value="P:SOS response"/>
    <property type="evidence" value="ECO:0007669"/>
    <property type="project" value="UniProtKB-KW"/>
</dbReference>
<dbReference type="Gene3D" id="3.40.1170.60">
    <property type="match status" value="1"/>
</dbReference>
<dbReference type="Pfam" id="PF11799">
    <property type="entry name" value="IMS_C"/>
    <property type="match status" value="1"/>
</dbReference>
<keyword evidence="3" id="KW-0234">DNA repair</keyword>
<dbReference type="Pfam" id="PF00817">
    <property type="entry name" value="IMS"/>
    <property type="match status" value="1"/>
</dbReference>
<dbReference type="InterPro" id="IPR043128">
    <property type="entry name" value="Rev_trsase/Diguanyl_cyclase"/>
</dbReference>
<accession>A0A218MNF2</accession>
<dbReference type="Gene3D" id="1.10.150.20">
    <property type="entry name" value="5' to 3' exonuclease, C-terminal subdomain"/>
    <property type="match status" value="1"/>
</dbReference>
<dbReference type="GO" id="GO:0006281">
    <property type="term" value="P:DNA repair"/>
    <property type="evidence" value="ECO:0007669"/>
    <property type="project" value="UniProtKB-KW"/>
</dbReference>
<feature type="domain" description="UmuC" evidence="5">
    <location>
        <begin position="2"/>
        <end position="188"/>
    </location>
</feature>
<dbReference type="GO" id="GO:0042276">
    <property type="term" value="P:error-prone translesion synthesis"/>
    <property type="evidence" value="ECO:0007669"/>
    <property type="project" value="TreeGrafter"/>
</dbReference>
<dbReference type="InterPro" id="IPR043502">
    <property type="entry name" value="DNA/RNA_pol_sf"/>
</dbReference>
<evidence type="ECO:0000256" key="3">
    <source>
        <dbReference type="ARBA" id="ARBA00023204"/>
    </source>
</evidence>
<keyword evidence="2" id="KW-0741">SOS mutagenesis</keyword>
<evidence type="ECO:0000256" key="1">
    <source>
        <dbReference type="ARBA" id="ARBA00022763"/>
    </source>
</evidence>
<dbReference type="PANTHER" id="PTHR11076">
    <property type="entry name" value="DNA REPAIR POLYMERASE UMUC / TRANSFERASE FAMILY MEMBER"/>
    <property type="match status" value="1"/>
</dbReference>
<evidence type="ECO:0000313" key="6">
    <source>
        <dbReference type="EMBL" id="ASF00803.1"/>
    </source>
</evidence>
<organism evidence="6">
    <name type="scientific">uncultured virus</name>
    <dbReference type="NCBI Taxonomy" id="340016"/>
    <lineage>
        <taxon>Viruses</taxon>
        <taxon>environmental samples</taxon>
    </lineage>
</organism>
<dbReference type="Gene3D" id="3.30.70.270">
    <property type="match status" value="1"/>
</dbReference>